<evidence type="ECO:0000313" key="4">
    <source>
        <dbReference type="EMBL" id="CAH0723085.1"/>
    </source>
</evidence>
<evidence type="ECO:0000313" key="5">
    <source>
        <dbReference type="Proteomes" id="UP000838878"/>
    </source>
</evidence>
<dbReference type="Pfam" id="PF00106">
    <property type="entry name" value="adh_short"/>
    <property type="match status" value="1"/>
</dbReference>
<comment type="similarity">
    <text evidence="1 3">Belongs to the short-chain dehydrogenases/reductases (SDR) family.</text>
</comment>
<dbReference type="GO" id="GO:0005737">
    <property type="term" value="C:cytoplasm"/>
    <property type="evidence" value="ECO:0007669"/>
    <property type="project" value="TreeGrafter"/>
</dbReference>
<evidence type="ECO:0008006" key="6">
    <source>
        <dbReference type="Google" id="ProtNLM"/>
    </source>
</evidence>
<dbReference type="PANTHER" id="PTHR44229:SF8">
    <property type="entry name" value="ALCOHOL DEHYDROGENASE-RELATED"/>
    <property type="match status" value="1"/>
</dbReference>
<gene>
    <name evidence="4" type="ORF">BINO364_LOCUS8956</name>
</gene>
<dbReference type="EMBL" id="OV170223">
    <property type="protein sequence ID" value="CAH0723085.1"/>
    <property type="molecule type" value="Genomic_DNA"/>
</dbReference>
<dbReference type="PRINTS" id="PR00080">
    <property type="entry name" value="SDRFAMILY"/>
</dbReference>
<reference evidence="4" key="1">
    <citation type="submission" date="2021-12" db="EMBL/GenBank/DDBJ databases">
        <authorList>
            <person name="Martin H S."/>
        </authorList>
    </citation>
    <scope>NUCLEOTIDE SEQUENCE</scope>
</reference>
<evidence type="ECO:0000256" key="1">
    <source>
        <dbReference type="ARBA" id="ARBA00006484"/>
    </source>
</evidence>
<evidence type="ECO:0000256" key="2">
    <source>
        <dbReference type="ARBA" id="ARBA00023002"/>
    </source>
</evidence>
<dbReference type="PRINTS" id="PR00081">
    <property type="entry name" value="GDHRDH"/>
</dbReference>
<feature type="non-terminal residue" evidence="4">
    <location>
        <position position="251"/>
    </location>
</feature>
<dbReference type="PANTHER" id="PTHR44229">
    <property type="entry name" value="15-HYDROXYPROSTAGLANDIN DEHYDROGENASE [NAD(+)]"/>
    <property type="match status" value="1"/>
</dbReference>
<evidence type="ECO:0000256" key="3">
    <source>
        <dbReference type="RuleBase" id="RU000363"/>
    </source>
</evidence>
<dbReference type="SUPFAM" id="SSF51735">
    <property type="entry name" value="NAD(P)-binding Rossmann-fold domains"/>
    <property type="match status" value="1"/>
</dbReference>
<dbReference type="Gene3D" id="3.40.50.720">
    <property type="entry name" value="NAD(P)-binding Rossmann-like Domain"/>
    <property type="match status" value="1"/>
</dbReference>
<dbReference type="AlphaFoldDB" id="A0A8J9VN09"/>
<dbReference type="InterPro" id="IPR036291">
    <property type="entry name" value="NAD(P)-bd_dom_sf"/>
</dbReference>
<accession>A0A8J9VN09</accession>
<dbReference type="OrthoDB" id="37659at2759"/>
<organism evidence="4 5">
    <name type="scientific">Brenthis ino</name>
    <name type="common">lesser marbled fritillary</name>
    <dbReference type="NCBI Taxonomy" id="405034"/>
    <lineage>
        <taxon>Eukaryota</taxon>
        <taxon>Metazoa</taxon>
        <taxon>Ecdysozoa</taxon>
        <taxon>Arthropoda</taxon>
        <taxon>Hexapoda</taxon>
        <taxon>Insecta</taxon>
        <taxon>Pterygota</taxon>
        <taxon>Neoptera</taxon>
        <taxon>Endopterygota</taxon>
        <taxon>Lepidoptera</taxon>
        <taxon>Glossata</taxon>
        <taxon>Ditrysia</taxon>
        <taxon>Papilionoidea</taxon>
        <taxon>Nymphalidae</taxon>
        <taxon>Heliconiinae</taxon>
        <taxon>Argynnini</taxon>
        <taxon>Brenthis</taxon>
    </lineage>
</organism>
<keyword evidence="5" id="KW-1185">Reference proteome</keyword>
<dbReference type="Proteomes" id="UP000838878">
    <property type="component" value="Chromosome 3"/>
</dbReference>
<dbReference type="InterPro" id="IPR002347">
    <property type="entry name" value="SDR_fam"/>
</dbReference>
<name>A0A8J9VN09_9NEOP</name>
<protein>
    <recommendedName>
        <fullName evidence="6">Alcohol dehydrogenase</fullName>
    </recommendedName>
</protein>
<proteinExistence type="inferred from homology"/>
<dbReference type="GO" id="GO:0016616">
    <property type="term" value="F:oxidoreductase activity, acting on the CH-OH group of donors, NAD or NADP as acceptor"/>
    <property type="evidence" value="ECO:0007669"/>
    <property type="project" value="TreeGrafter"/>
</dbReference>
<sequence>MAKDLKNKIVLVTGGAVGIGFDIADKFLQKGAKLAILADINEEQGTKSATKLCVKYGENRAVFIKCNVTKDMELVFKKIVDTYKTVDVLVNNAGVLNDLDAKKTIDINVLALIEWSIKFWEHMRTDKGGKGGTIINISSIYGYRVDQFLPVYQASKFAVLGFTKSLGHTYNFNRTGVRVVAICPGFTKTQLVENPKINWDKCVEKDFLEFLSTQLWQNVDSVSNAAVEVFQKADSGTAWRIEGAQPIAEVL</sequence>
<keyword evidence="2" id="KW-0560">Oxidoreductase</keyword>